<dbReference type="STRING" id="294747.C5M2L0"/>
<protein>
    <recommendedName>
        <fullName evidence="5">Cell wall protein RHD3</fullName>
    </recommendedName>
</protein>
<evidence type="ECO:0008006" key="5">
    <source>
        <dbReference type="Google" id="ProtNLM"/>
    </source>
</evidence>
<dbReference type="HOGENOM" id="CLU_083354_0_1_1"/>
<dbReference type="AlphaFoldDB" id="C5M2L0"/>
<feature type="compositionally biased region" description="Acidic residues" evidence="1">
    <location>
        <begin position="150"/>
        <end position="161"/>
    </location>
</feature>
<accession>C5M2L0</accession>
<organism evidence="3 4">
    <name type="scientific">Candida tropicalis (strain ATCC MYA-3404 / T1)</name>
    <name type="common">Yeast</name>
    <dbReference type="NCBI Taxonomy" id="294747"/>
    <lineage>
        <taxon>Eukaryota</taxon>
        <taxon>Fungi</taxon>
        <taxon>Dikarya</taxon>
        <taxon>Ascomycota</taxon>
        <taxon>Saccharomycotina</taxon>
        <taxon>Pichiomycetes</taxon>
        <taxon>Debaryomycetaceae</taxon>
        <taxon>Candida/Lodderomyces clade</taxon>
        <taxon>Candida</taxon>
    </lineage>
</organism>
<evidence type="ECO:0000256" key="2">
    <source>
        <dbReference type="SAM" id="SignalP"/>
    </source>
</evidence>
<evidence type="ECO:0000256" key="1">
    <source>
        <dbReference type="SAM" id="MobiDB-lite"/>
    </source>
</evidence>
<feature type="compositionally biased region" description="Low complexity" evidence="1">
    <location>
        <begin position="162"/>
        <end position="173"/>
    </location>
</feature>
<dbReference type="RefSeq" id="XP_002545518.1">
    <property type="nucleotide sequence ID" value="XM_002545472.1"/>
</dbReference>
<dbReference type="EMBL" id="GG692395">
    <property type="protein sequence ID" value="EER35560.1"/>
    <property type="molecule type" value="Genomic_DNA"/>
</dbReference>
<evidence type="ECO:0000313" key="3">
    <source>
        <dbReference type="EMBL" id="EER35560.1"/>
    </source>
</evidence>
<dbReference type="KEGG" id="ctp:CTRG_00299"/>
<reference evidence="3 4" key="1">
    <citation type="journal article" date="2009" name="Nature">
        <title>Evolution of pathogenicity and sexual reproduction in eight Candida genomes.</title>
        <authorList>
            <person name="Butler G."/>
            <person name="Rasmussen M.D."/>
            <person name="Lin M.F."/>
            <person name="Santos M.A."/>
            <person name="Sakthikumar S."/>
            <person name="Munro C.A."/>
            <person name="Rheinbay E."/>
            <person name="Grabherr M."/>
            <person name="Forche A."/>
            <person name="Reedy J.L."/>
            <person name="Agrafioti I."/>
            <person name="Arnaud M.B."/>
            <person name="Bates S."/>
            <person name="Brown A.J."/>
            <person name="Brunke S."/>
            <person name="Costanzo M.C."/>
            <person name="Fitzpatrick D.A."/>
            <person name="de Groot P.W."/>
            <person name="Harris D."/>
            <person name="Hoyer L.L."/>
            <person name="Hube B."/>
            <person name="Klis F.M."/>
            <person name="Kodira C."/>
            <person name="Lennard N."/>
            <person name="Logue M.E."/>
            <person name="Martin R."/>
            <person name="Neiman A.M."/>
            <person name="Nikolaou E."/>
            <person name="Quail M.A."/>
            <person name="Quinn J."/>
            <person name="Santos M.C."/>
            <person name="Schmitzberger F.F."/>
            <person name="Sherlock G."/>
            <person name="Shah P."/>
            <person name="Silverstein K.A."/>
            <person name="Skrzypek M.S."/>
            <person name="Soll D."/>
            <person name="Staggs R."/>
            <person name="Stansfield I."/>
            <person name="Stumpf M.P."/>
            <person name="Sudbery P.E."/>
            <person name="Srikantha T."/>
            <person name="Zeng Q."/>
            <person name="Berman J."/>
            <person name="Berriman M."/>
            <person name="Heitman J."/>
            <person name="Gow N.A."/>
            <person name="Lorenz M.C."/>
            <person name="Birren B.W."/>
            <person name="Kellis M."/>
            <person name="Cuomo C.A."/>
        </authorList>
    </citation>
    <scope>NUCLEOTIDE SEQUENCE [LARGE SCALE GENOMIC DNA]</scope>
    <source>
        <strain evidence="4">ATCC MYA-3404 / T1</strain>
    </source>
</reference>
<dbReference type="OrthoDB" id="4018368at2759"/>
<keyword evidence="4" id="KW-1185">Reference proteome</keyword>
<dbReference type="VEuPathDB" id="FungiDB:CTRG_00299"/>
<dbReference type="GeneID" id="8298149"/>
<proteinExistence type="predicted"/>
<feature type="chain" id="PRO_5012361643" description="Cell wall protein RHD3" evidence="2">
    <location>
        <begin position="16"/>
        <end position="202"/>
    </location>
</feature>
<sequence>MKFLSILPLASVALASISNITLYVKSDNTEVNNLGVSSIHEGAAINYLFLGTNGQELQYDSDAKNIYLMLQTASMDVPINFTVSGGIYQLSPGGSTPVEISDDGELKFDGDVYAAKNINDPYSYSERSFFLIDHETDGSIPIKLYAKFGDDDETEEEEPEQQETTSTTSSNSTLSISSYEGAAAKVTYGVAGMIAVAAGLIF</sequence>
<dbReference type="Proteomes" id="UP000002037">
    <property type="component" value="Unassembled WGS sequence"/>
</dbReference>
<keyword evidence="2" id="KW-0732">Signal</keyword>
<gene>
    <name evidence="3" type="ORF">CTRG_00299</name>
</gene>
<evidence type="ECO:0000313" key="4">
    <source>
        <dbReference type="Proteomes" id="UP000002037"/>
    </source>
</evidence>
<feature type="signal peptide" evidence="2">
    <location>
        <begin position="1"/>
        <end position="15"/>
    </location>
</feature>
<name>C5M2L0_CANTT</name>
<feature type="region of interest" description="Disordered" evidence="1">
    <location>
        <begin position="150"/>
        <end position="173"/>
    </location>
</feature>